<protein>
    <recommendedName>
        <fullName evidence="1">ER-bound oxygenase mpaB/mpaB'/Rubber oxygenase catalytic domain-containing protein</fullName>
    </recommendedName>
</protein>
<evidence type="ECO:0000313" key="3">
    <source>
        <dbReference type="Proteomes" id="UP001354989"/>
    </source>
</evidence>
<reference evidence="2 3" key="1">
    <citation type="submission" date="2021-12" db="EMBL/GenBank/DDBJ databases">
        <title>Genome sequencing of bacteria with rrn-lacking chromosome and rrn-plasmid.</title>
        <authorList>
            <person name="Anda M."/>
            <person name="Iwasaki W."/>
        </authorList>
    </citation>
    <scope>NUCLEOTIDE SEQUENCE [LARGE SCALE GENOMIC DNA]</scope>
    <source>
        <strain evidence="2 3">NBRC 101262</strain>
        <plasmid evidence="2 3">pPP1</plasmid>
    </source>
</reference>
<dbReference type="InterPro" id="IPR037473">
    <property type="entry name" value="Lcp-like"/>
</dbReference>
<accession>A0ABN6LBT6</accession>
<dbReference type="EMBL" id="AP025293">
    <property type="protein sequence ID" value="BDD00457.1"/>
    <property type="molecule type" value="Genomic_DNA"/>
</dbReference>
<organism evidence="2 3">
    <name type="scientific">Persicobacter psychrovividus</name>
    <dbReference type="NCBI Taxonomy" id="387638"/>
    <lineage>
        <taxon>Bacteria</taxon>
        <taxon>Pseudomonadati</taxon>
        <taxon>Bacteroidota</taxon>
        <taxon>Cytophagia</taxon>
        <taxon>Cytophagales</taxon>
        <taxon>Persicobacteraceae</taxon>
        <taxon>Persicobacter</taxon>
    </lineage>
</organism>
<name>A0ABN6LBT6_9BACT</name>
<proteinExistence type="predicted"/>
<dbReference type="RefSeq" id="WP_332921479.1">
    <property type="nucleotide sequence ID" value="NZ_AP025293.1"/>
</dbReference>
<geneLocation type="plasmid" evidence="2 3">
    <name>pPP1</name>
</geneLocation>
<dbReference type="PANTHER" id="PTHR37539">
    <property type="entry name" value="SECRETED PROTEIN-RELATED"/>
    <property type="match status" value="1"/>
</dbReference>
<gene>
    <name evidence="2" type="ORF">PEPS_27370</name>
</gene>
<keyword evidence="3" id="KW-1185">Reference proteome</keyword>
<feature type="domain" description="ER-bound oxygenase mpaB/mpaB'/Rubber oxygenase catalytic" evidence="1">
    <location>
        <begin position="120"/>
        <end position="255"/>
    </location>
</feature>
<sequence>MISAQVPEKKCQGWDWKQYRQMTDPLADETIALIIANAQGNPFEETNALFEKLKANHYHFDETIPSYLKDYFEKWDELPADIDMNKVYKAESFFQQYGTMLSALLLLKSLPATYACGYGAEVLHRTGRLEEEGANLRPFVRRLMETAQFVLDIFTEEGFRSKGKALRNIQKVRLMHATVRHHLHHAPKHWDAEKLGQPINQQDMAGTLLSFSVFPLQGLMQIGIKPTEEEIESYIYVWQIVGRLMGVDEELIFKNFKSGSHMGISIIQDQRRESEAGKVLTATLVSFMEEVTPGNIFDDIPAVLINYLIGDELSTLIDLQVNKSKFDEKVPDILRASMSHFENAMEHRTKLNATVRAFSNQFLQGLLNYYNDHKKVAFNLPPTLYRPWQKEYANFQEWQKITAVHVPFTKKYIGIFKRDNGI</sequence>
<evidence type="ECO:0000313" key="2">
    <source>
        <dbReference type="EMBL" id="BDD00457.1"/>
    </source>
</evidence>
<evidence type="ECO:0000259" key="1">
    <source>
        <dbReference type="Pfam" id="PF09995"/>
    </source>
</evidence>
<dbReference type="Pfam" id="PF09995">
    <property type="entry name" value="MPAB_Lcp_cat"/>
    <property type="match status" value="1"/>
</dbReference>
<dbReference type="Proteomes" id="UP001354989">
    <property type="component" value="Plasmid pPP1"/>
</dbReference>
<keyword evidence="2" id="KW-0614">Plasmid</keyword>
<dbReference type="PANTHER" id="PTHR37539:SF1">
    <property type="entry name" value="ER-BOUND OXYGENASE MPAB_MPAB'_RUBBER OXYGENASE CATALYTIC DOMAIN-CONTAINING PROTEIN"/>
    <property type="match status" value="1"/>
</dbReference>
<dbReference type="InterPro" id="IPR018713">
    <property type="entry name" value="MPAB/Lcp_cat_dom"/>
</dbReference>